<sequence>MTMLLLNRRPSSSSLTNVKTLNKARKWYKAVILSSSSKSGSDSNSNIEINIIDNNNVTIRERNEKHHHYHFKKNDKHQREPTSESSTQMRDQAYEICRKYLSGEWNKISSDDMIFKTVSGGLSNLLYYCSLPATHTPVTGEPSQVLLRMYGQLLDRYDTKITDSVITMLLSERKLGPKLYGIFPGGRLEEYIPARAMTCSELSNPLYSAIIARKLAIVHHLNVPINKEPTWLTETMQTWLEQIRKVPFNSEKMSTIEQELIRFDYENEIKILFRILEQCESPVVFCHNDLQEGNILLPSDDKHFNSKLLNNNVLDTMTKSDGDYDDDDEQTMMNGDCKQKQRSNFDDHIVFIDFEFCAYNYRGSDIANHFVERMFDYSNPEWPHYYSYMDRFPNDDEKRLFIREYLKQCSELNNTSEPGPYDNEEHLIKEVNFYALVSHLLWTLWSINNARTSKISFGYLEYGKTRLEAYQMHKKFVIEKYCLKID</sequence>
<dbReference type="InParanoid" id="A0A6P6YAN8"/>
<dbReference type="GO" id="GO:0006646">
    <property type="term" value="P:phosphatidylethanolamine biosynthetic process"/>
    <property type="evidence" value="ECO:0007669"/>
    <property type="project" value="TreeGrafter"/>
</dbReference>
<dbReference type="AlphaFoldDB" id="A0A6P6YAN8"/>
<dbReference type="InterPro" id="IPR011009">
    <property type="entry name" value="Kinase-like_dom_sf"/>
</dbReference>
<dbReference type="Pfam" id="PF01633">
    <property type="entry name" value="Choline_kinase"/>
    <property type="match status" value="1"/>
</dbReference>
<keyword evidence="1" id="KW-0594">Phospholipid biosynthesis</keyword>
<gene>
    <name evidence="6" type="primary">LOC113796374</name>
</gene>
<dbReference type="GO" id="GO:0005737">
    <property type="term" value="C:cytoplasm"/>
    <property type="evidence" value="ECO:0007669"/>
    <property type="project" value="TreeGrafter"/>
</dbReference>
<dbReference type="OrthoDB" id="3649325at2759"/>
<dbReference type="GO" id="GO:0004103">
    <property type="term" value="F:choline kinase activity"/>
    <property type="evidence" value="ECO:0007669"/>
    <property type="project" value="TreeGrafter"/>
</dbReference>
<dbReference type="PANTHER" id="PTHR22603:SF93">
    <property type="entry name" value="RE24176P"/>
    <property type="match status" value="1"/>
</dbReference>
<evidence type="ECO:0000256" key="1">
    <source>
        <dbReference type="ARBA" id="ARBA00023209"/>
    </source>
</evidence>
<reference evidence="6" key="1">
    <citation type="submission" date="2025-08" db="UniProtKB">
        <authorList>
            <consortium name="RefSeq"/>
        </authorList>
    </citation>
    <scope>IDENTIFICATION</scope>
    <source>
        <strain evidence="6">Airmid</strain>
    </source>
</reference>
<comment type="similarity">
    <text evidence="3">Belongs to the choline/ethanolamine kinase family.</text>
</comment>
<keyword evidence="1" id="KW-0444">Lipid biosynthesis</keyword>
<dbReference type="KEGG" id="dpte:113796374"/>
<dbReference type="CDD" id="cd05156">
    <property type="entry name" value="ChoK_euk"/>
    <property type="match status" value="1"/>
</dbReference>
<dbReference type="Gene3D" id="3.30.200.20">
    <property type="entry name" value="Phosphorylase Kinase, domain 1"/>
    <property type="match status" value="1"/>
</dbReference>
<keyword evidence="2" id="KW-1208">Phospholipid metabolism</keyword>
<dbReference type="OMA" id="IETSIDY"/>
<proteinExistence type="inferred from homology"/>
<organism evidence="5 6">
    <name type="scientific">Dermatophagoides pteronyssinus</name>
    <name type="common">European house dust mite</name>
    <dbReference type="NCBI Taxonomy" id="6956"/>
    <lineage>
        <taxon>Eukaryota</taxon>
        <taxon>Metazoa</taxon>
        <taxon>Ecdysozoa</taxon>
        <taxon>Arthropoda</taxon>
        <taxon>Chelicerata</taxon>
        <taxon>Arachnida</taxon>
        <taxon>Acari</taxon>
        <taxon>Acariformes</taxon>
        <taxon>Sarcoptiformes</taxon>
        <taxon>Astigmata</taxon>
        <taxon>Psoroptidia</taxon>
        <taxon>Analgoidea</taxon>
        <taxon>Pyroglyphidae</taxon>
        <taxon>Dermatophagoidinae</taxon>
        <taxon>Dermatophagoides</taxon>
    </lineage>
</organism>
<evidence type="ECO:0000256" key="2">
    <source>
        <dbReference type="ARBA" id="ARBA00023264"/>
    </source>
</evidence>
<evidence type="ECO:0000313" key="5">
    <source>
        <dbReference type="Proteomes" id="UP000515146"/>
    </source>
</evidence>
<keyword evidence="5" id="KW-1185">Reference proteome</keyword>
<evidence type="ECO:0000256" key="4">
    <source>
        <dbReference type="SAM" id="MobiDB-lite"/>
    </source>
</evidence>
<evidence type="ECO:0000313" key="6">
    <source>
        <dbReference type="RefSeq" id="XP_027202442.1"/>
    </source>
</evidence>
<accession>A0A6P6YAN8</accession>
<feature type="region of interest" description="Disordered" evidence="4">
    <location>
        <begin position="68"/>
        <end position="89"/>
    </location>
</feature>
<dbReference type="SUPFAM" id="SSF56112">
    <property type="entry name" value="Protein kinase-like (PK-like)"/>
    <property type="match status" value="1"/>
</dbReference>
<protein>
    <submittedName>
        <fullName evidence="6">Choline/ethanolamine kinase-like isoform X1</fullName>
    </submittedName>
</protein>
<name>A0A6P6YAN8_DERPT</name>
<dbReference type="GO" id="GO:0004305">
    <property type="term" value="F:ethanolamine kinase activity"/>
    <property type="evidence" value="ECO:0007669"/>
    <property type="project" value="TreeGrafter"/>
</dbReference>
<keyword evidence="1" id="KW-0443">Lipid metabolism</keyword>
<dbReference type="RefSeq" id="XP_027202442.1">
    <property type="nucleotide sequence ID" value="XM_027346641.1"/>
</dbReference>
<dbReference type="Proteomes" id="UP000515146">
    <property type="component" value="Unplaced"/>
</dbReference>
<evidence type="ECO:0000256" key="3">
    <source>
        <dbReference type="ARBA" id="ARBA00038211"/>
    </source>
</evidence>
<dbReference type="FunCoup" id="A0A6P6YAN8">
    <property type="interactions" value="300"/>
</dbReference>
<dbReference type="PANTHER" id="PTHR22603">
    <property type="entry name" value="CHOLINE/ETHANOALAMINE KINASE"/>
    <property type="match status" value="1"/>
</dbReference>
<dbReference type="Gene3D" id="3.90.1200.10">
    <property type="match status" value="1"/>
</dbReference>